<reference evidence="3" key="2">
    <citation type="submission" date="2024-06" db="EMBL/GenBank/DDBJ databases">
        <title>Micromonospora mangrovi CCTCC AA 2012012 genome sequences.</title>
        <authorList>
            <person name="Gao J."/>
        </authorList>
    </citation>
    <scope>NUCLEOTIDE SEQUENCE</scope>
    <source>
        <strain evidence="3">CCTCC AA 2012012</strain>
    </source>
</reference>
<feature type="domain" description="HD" evidence="1">
    <location>
        <begin position="22"/>
        <end position="97"/>
    </location>
</feature>
<organism evidence="2">
    <name type="scientific">Micromonospora sp. CCTCC AA 2012012</name>
    <dbReference type="NCBI Taxonomy" id="3111921"/>
    <lineage>
        <taxon>Bacteria</taxon>
        <taxon>Bacillati</taxon>
        <taxon>Actinomycetota</taxon>
        <taxon>Actinomycetes</taxon>
        <taxon>Micromonosporales</taxon>
        <taxon>Micromonosporaceae</taxon>
        <taxon>Micromonospora</taxon>
    </lineage>
</organism>
<dbReference type="SUPFAM" id="SSF109604">
    <property type="entry name" value="HD-domain/PDEase-like"/>
    <property type="match status" value="1"/>
</dbReference>
<dbReference type="EMBL" id="CP159342">
    <property type="protein sequence ID" value="XCH74786.1"/>
    <property type="molecule type" value="Genomic_DNA"/>
</dbReference>
<gene>
    <name evidence="3" type="ORF">ABUL08_01350</name>
    <name evidence="2" type="ORF">VK199_01345</name>
</gene>
<dbReference type="EMBL" id="CP157762">
    <property type="protein sequence ID" value="XBP94087.1"/>
    <property type="molecule type" value="Genomic_DNA"/>
</dbReference>
<dbReference type="AlphaFoldDB" id="A0AAU7M922"/>
<dbReference type="InterPro" id="IPR003607">
    <property type="entry name" value="HD/PDEase_dom"/>
</dbReference>
<dbReference type="RefSeq" id="WP_350933788.1">
    <property type="nucleotide sequence ID" value="NZ_CP157762.1"/>
</dbReference>
<accession>A0AAU7M922</accession>
<evidence type="ECO:0000259" key="1">
    <source>
        <dbReference type="Pfam" id="PF01966"/>
    </source>
</evidence>
<proteinExistence type="predicted"/>
<dbReference type="InterPro" id="IPR006674">
    <property type="entry name" value="HD_domain"/>
</dbReference>
<dbReference type="Pfam" id="PF01966">
    <property type="entry name" value="HD"/>
    <property type="match status" value="1"/>
</dbReference>
<evidence type="ECO:0000313" key="2">
    <source>
        <dbReference type="EMBL" id="XBP94087.1"/>
    </source>
</evidence>
<name>A0AAU7M922_9ACTN</name>
<reference evidence="2" key="1">
    <citation type="submission" date="2024-01" db="EMBL/GenBank/DDBJ databases">
        <title>The genome sequence of Micromonospora mangrovi CCTCC AA 2012012.</title>
        <authorList>
            <person name="Gao J."/>
        </authorList>
    </citation>
    <scope>NUCLEOTIDE SEQUENCE</scope>
    <source>
        <strain evidence="2">CCTCC AA 2012012</strain>
    </source>
</reference>
<evidence type="ECO:0000313" key="3">
    <source>
        <dbReference type="EMBL" id="XCH74786.1"/>
    </source>
</evidence>
<dbReference type="Gene3D" id="1.10.3210.10">
    <property type="entry name" value="Hypothetical protein af1432"/>
    <property type="match status" value="1"/>
</dbReference>
<dbReference type="CDD" id="cd00077">
    <property type="entry name" value="HDc"/>
    <property type="match status" value="1"/>
</dbReference>
<protein>
    <submittedName>
        <fullName evidence="2">HD domain-containing protein</fullName>
    </submittedName>
</protein>
<sequence length="182" mass="19675">MSLVSWAYEVSRRNLSGTLPRRWAHVQGVALKARTLTAAVGDDGPLLEAAAILHDVGYAPHLAKTGFHPLDGAFYLRGLDAPDRLVHLVAHHSCAVREARLRGLDAQLAAFHDEEGPVRDALWMCDLTTTPDGEPTDFASRVAEIKERYGPGDLVTVFIDSAQQDLADAIARTSSRLQAVAG</sequence>